<dbReference type="EMBL" id="AP027734">
    <property type="protein sequence ID" value="BDZ53641.1"/>
    <property type="molecule type" value="Genomic_DNA"/>
</dbReference>
<feature type="compositionally biased region" description="Low complexity" evidence="1">
    <location>
        <begin position="185"/>
        <end position="223"/>
    </location>
</feature>
<accession>A0ABM8GYR8</accession>
<gene>
    <name evidence="3" type="ORF">GCM10025870_07140</name>
</gene>
<keyword evidence="2" id="KW-1133">Transmembrane helix</keyword>
<dbReference type="Pfam" id="PF11209">
    <property type="entry name" value="LmeA"/>
    <property type="match status" value="1"/>
</dbReference>
<feature type="region of interest" description="Disordered" evidence="1">
    <location>
        <begin position="183"/>
        <end position="230"/>
    </location>
</feature>
<keyword evidence="4" id="KW-1185">Reference proteome</keyword>
<sequence length="230" mass="23399">MNGPEADTVPLEPAPRADAAPKRRPSVAVVVLIVLAVLAALVLVVETVGRGIAERQVAASIVDSLPPGVDGEVEVEIHGTSALWQALTGRMDEMTASASDLDVHGIPVDVTVTARGVPLAEGARLGRAEIEASIDADAARTIAAEQGLPGEIALGEGTIAYEDERTFFGLPIGFSVTAEPRAAGTASSCTRSPPSSTRAPASTSRASSIASSGATRSRSASPTVSPRACR</sequence>
<feature type="transmembrane region" description="Helical" evidence="2">
    <location>
        <begin position="26"/>
        <end position="45"/>
    </location>
</feature>
<keyword evidence="2" id="KW-0472">Membrane</keyword>
<dbReference type="Proteomes" id="UP001321477">
    <property type="component" value="Chromosome"/>
</dbReference>
<evidence type="ECO:0008006" key="5">
    <source>
        <dbReference type="Google" id="ProtNLM"/>
    </source>
</evidence>
<protein>
    <recommendedName>
        <fullName evidence="5">DUF2993 domain-containing protein</fullName>
    </recommendedName>
</protein>
<evidence type="ECO:0000256" key="1">
    <source>
        <dbReference type="SAM" id="MobiDB-lite"/>
    </source>
</evidence>
<evidence type="ECO:0000313" key="3">
    <source>
        <dbReference type="EMBL" id="BDZ53641.1"/>
    </source>
</evidence>
<dbReference type="InterPro" id="IPR021373">
    <property type="entry name" value="DUF2993"/>
</dbReference>
<reference evidence="4" key="1">
    <citation type="journal article" date="2019" name="Int. J. Syst. Evol. Microbiol.">
        <title>The Global Catalogue of Microorganisms (GCM) 10K type strain sequencing project: providing services to taxonomists for standard genome sequencing and annotation.</title>
        <authorList>
            <consortium name="The Broad Institute Genomics Platform"/>
            <consortium name="The Broad Institute Genome Sequencing Center for Infectious Disease"/>
            <person name="Wu L."/>
            <person name="Ma J."/>
        </authorList>
    </citation>
    <scope>NUCLEOTIDE SEQUENCE [LARGE SCALE GENOMIC DNA]</scope>
    <source>
        <strain evidence="4">NBRC 109019</strain>
    </source>
</reference>
<evidence type="ECO:0000256" key="2">
    <source>
        <dbReference type="SAM" id="Phobius"/>
    </source>
</evidence>
<evidence type="ECO:0000313" key="4">
    <source>
        <dbReference type="Proteomes" id="UP001321477"/>
    </source>
</evidence>
<proteinExistence type="predicted"/>
<dbReference type="RefSeq" id="WP_286329377.1">
    <property type="nucleotide sequence ID" value="NZ_AP027734.1"/>
</dbReference>
<name>A0ABM8GYR8_9MICO</name>
<organism evidence="3 4">
    <name type="scientific">Agromyces marinus</name>
    <dbReference type="NCBI Taxonomy" id="1389020"/>
    <lineage>
        <taxon>Bacteria</taxon>
        <taxon>Bacillati</taxon>
        <taxon>Actinomycetota</taxon>
        <taxon>Actinomycetes</taxon>
        <taxon>Micrococcales</taxon>
        <taxon>Microbacteriaceae</taxon>
        <taxon>Agromyces</taxon>
    </lineage>
</organism>
<keyword evidence="2" id="KW-0812">Transmembrane</keyword>